<dbReference type="RefSeq" id="WP_190292672.1">
    <property type="nucleotide sequence ID" value="NZ_JABFCZ010000018.1"/>
</dbReference>
<proteinExistence type="predicted"/>
<organism evidence="1 2">
    <name type="scientific">Roseibium aggregatum</name>
    <dbReference type="NCBI Taxonomy" id="187304"/>
    <lineage>
        <taxon>Bacteria</taxon>
        <taxon>Pseudomonadati</taxon>
        <taxon>Pseudomonadota</taxon>
        <taxon>Alphaproteobacteria</taxon>
        <taxon>Hyphomicrobiales</taxon>
        <taxon>Stappiaceae</taxon>
        <taxon>Roseibium</taxon>
    </lineage>
</organism>
<accession>A0A926S753</accession>
<protein>
    <submittedName>
        <fullName evidence="1">Uncharacterized protein</fullName>
    </submittedName>
</protein>
<name>A0A926S753_9HYPH</name>
<dbReference type="EMBL" id="JABFCZ010000018">
    <property type="protein sequence ID" value="MBD1547915.1"/>
    <property type="molecule type" value="Genomic_DNA"/>
</dbReference>
<dbReference type="AlphaFoldDB" id="A0A926S753"/>
<gene>
    <name evidence="1" type="ORF">HK439_16730</name>
</gene>
<evidence type="ECO:0000313" key="2">
    <source>
        <dbReference type="Proteomes" id="UP000598467"/>
    </source>
</evidence>
<dbReference type="Proteomes" id="UP000598467">
    <property type="component" value="Unassembled WGS sequence"/>
</dbReference>
<comment type="caution">
    <text evidence="1">The sequence shown here is derived from an EMBL/GenBank/DDBJ whole genome shotgun (WGS) entry which is preliminary data.</text>
</comment>
<sequence>MLETDFGRQTGRFLKGISRKAVDVKREIVPRDNGSGMERAWKQAV</sequence>
<reference evidence="1" key="1">
    <citation type="submission" date="2020-05" db="EMBL/GenBank/DDBJ databases">
        <title>Identification of trans-AT polyketide cluster in two marine bacteria, producers of a novel glutaramide-containing polyketide sesbanimide D and analogs.</title>
        <authorList>
            <person name="Kacar D."/>
            <person name="Rodriguez P."/>
            <person name="Canedo L."/>
            <person name="Gonzalez E."/>
            <person name="Galan B."/>
            <person name="De La Calle F."/>
            <person name="Garcia J.L."/>
        </authorList>
    </citation>
    <scope>NUCLEOTIDE SEQUENCE</scope>
    <source>
        <strain evidence="1">PHM038</strain>
    </source>
</reference>
<evidence type="ECO:0000313" key="1">
    <source>
        <dbReference type="EMBL" id="MBD1547915.1"/>
    </source>
</evidence>